<protein>
    <submittedName>
        <fullName evidence="1">Uncharacterized protein</fullName>
    </submittedName>
</protein>
<evidence type="ECO:0000313" key="1">
    <source>
        <dbReference type="EMBL" id="KAJ8628325.1"/>
    </source>
</evidence>
<dbReference type="EMBL" id="CM056814">
    <property type="protein sequence ID" value="KAJ8628325.1"/>
    <property type="molecule type" value="Genomic_DNA"/>
</dbReference>
<proteinExistence type="predicted"/>
<sequence length="587" mass="63433">MKTTDAGRGPFFILFLTFFSSSSQVSIAAQNTITSSASLSGNDTLVSPSSTFELGFFVRGNSTYLGIWYKKISIHTVVWVANRDTPLANSTGILKIEGGNLIFGDGTTVVWSSNVSKTAVGQPVAKLLDSGNFVLSDGGDANSDSFLWQSFDYPSDTLLPGMKLGWNLTAGLNRFLTSWKNDDDPSSGDYTFKMDANGSAELILSFQLRPLYRSGPWNGLRFSGVPEMAPNDIFGFDVVSTPDEVYYTYDLLNNSLLSRLVLNTTGQLQRYTWAEQGSGGGLWSLFWSAPKDQCDQYSECGPYGVCDVDRLPVCDCVKGFSPKSPDDWYLRVTSGGCIRKAKLECGGDGFLNMPGMKLPDSSKAVVNSSMSLEDCRIECLKSCSCVAYASADIRGGGNGCIRWASDLIDLREYSDGGQDLYIRVPASQLAVIEGGNNGRKRVIVIVTVTLASLLLLLGLGSALYCIRKKRKNTKHLKSLRTGSKERSQDFPLTDFDSLSAGNEISEESRKEDFDLPFFDLETIVIATDNFSDANKLGRGLTAVALAGLTAVGLAGLTAVALARLTADGLAGLTTVGLVVPREDLTFR</sequence>
<keyword evidence="2" id="KW-1185">Reference proteome</keyword>
<name>A0ACC2L4Y0_PERAE</name>
<evidence type="ECO:0000313" key="2">
    <source>
        <dbReference type="Proteomes" id="UP001234297"/>
    </source>
</evidence>
<gene>
    <name evidence="1" type="ORF">MRB53_021632</name>
</gene>
<accession>A0ACC2L4Y0</accession>
<reference evidence="1 2" key="1">
    <citation type="journal article" date="2022" name="Hortic Res">
        <title>A haplotype resolved chromosomal level avocado genome allows analysis of novel avocado genes.</title>
        <authorList>
            <person name="Nath O."/>
            <person name="Fletcher S.J."/>
            <person name="Hayward A."/>
            <person name="Shaw L.M."/>
            <person name="Masouleh A.K."/>
            <person name="Furtado A."/>
            <person name="Henry R.J."/>
            <person name="Mitter N."/>
        </authorList>
    </citation>
    <scope>NUCLEOTIDE SEQUENCE [LARGE SCALE GENOMIC DNA]</scope>
    <source>
        <strain evidence="2">cv. Hass</strain>
    </source>
</reference>
<comment type="caution">
    <text evidence="1">The sequence shown here is derived from an EMBL/GenBank/DDBJ whole genome shotgun (WGS) entry which is preliminary data.</text>
</comment>
<dbReference type="Proteomes" id="UP001234297">
    <property type="component" value="Chromosome 6"/>
</dbReference>
<organism evidence="1 2">
    <name type="scientific">Persea americana</name>
    <name type="common">Avocado</name>
    <dbReference type="NCBI Taxonomy" id="3435"/>
    <lineage>
        <taxon>Eukaryota</taxon>
        <taxon>Viridiplantae</taxon>
        <taxon>Streptophyta</taxon>
        <taxon>Embryophyta</taxon>
        <taxon>Tracheophyta</taxon>
        <taxon>Spermatophyta</taxon>
        <taxon>Magnoliopsida</taxon>
        <taxon>Magnoliidae</taxon>
        <taxon>Laurales</taxon>
        <taxon>Lauraceae</taxon>
        <taxon>Persea</taxon>
    </lineage>
</organism>